<dbReference type="InterPro" id="IPR001478">
    <property type="entry name" value="PDZ"/>
</dbReference>
<name>A0ABM8QPV6_9BACT</name>
<dbReference type="SMART" id="SM00228">
    <property type="entry name" value="PDZ"/>
    <property type="match status" value="1"/>
</dbReference>
<dbReference type="Pfam" id="PF17820">
    <property type="entry name" value="PDZ_6"/>
    <property type="match status" value="1"/>
</dbReference>
<dbReference type="PANTHER" id="PTHR32060">
    <property type="entry name" value="TAIL-SPECIFIC PROTEASE"/>
    <property type="match status" value="1"/>
</dbReference>
<evidence type="ECO:0000313" key="4">
    <source>
        <dbReference type="Proteomes" id="UP000675880"/>
    </source>
</evidence>
<dbReference type="Proteomes" id="UP000675880">
    <property type="component" value="Unassembled WGS sequence"/>
</dbReference>
<gene>
    <name evidence="3" type="ORF">NSPZN2_11113</name>
</gene>
<protein>
    <submittedName>
        <fullName evidence="3">PDZ domain-containing protein</fullName>
    </submittedName>
</protein>
<feature type="signal peptide" evidence="1">
    <location>
        <begin position="1"/>
        <end position="33"/>
    </location>
</feature>
<dbReference type="RefSeq" id="WP_213040900.1">
    <property type="nucleotide sequence ID" value="NZ_CAJNBJ010000001.1"/>
</dbReference>
<dbReference type="InterPro" id="IPR041489">
    <property type="entry name" value="PDZ_6"/>
</dbReference>
<feature type="domain" description="PDZ" evidence="2">
    <location>
        <begin position="46"/>
        <end position="124"/>
    </location>
</feature>
<keyword evidence="4" id="KW-1185">Reference proteome</keyword>
<dbReference type="InterPro" id="IPR036034">
    <property type="entry name" value="PDZ_sf"/>
</dbReference>
<evidence type="ECO:0000256" key="1">
    <source>
        <dbReference type="SAM" id="SignalP"/>
    </source>
</evidence>
<dbReference type="EMBL" id="CAJNBJ010000001">
    <property type="protein sequence ID" value="CAE6708819.1"/>
    <property type="molecule type" value="Genomic_DNA"/>
</dbReference>
<dbReference type="SUPFAM" id="SSF50156">
    <property type="entry name" value="PDZ domain-like"/>
    <property type="match status" value="1"/>
</dbReference>
<evidence type="ECO:0000259" key="2">
    <source>
        <dbReference type="PROSITE" id="PS50106"/>
    </source>
</evidence>
<organism evidence="3 4">
    <name type="scientific">Nitrospira defluvii</name>
    <dbReference type="NCBI Taxonomy" id="330214"/>
    <lineage>
        <taxon>Bacteria</taxon>
        <taxon>Pseudomonadati</taxon>
        <taxon>Nitrospirota</taxon>
        <taxon>Nitrospiria</taxon>
        <taxon>Nitrospirales</taxon>
        <taxon>Nitrospiraceae</taxon>
        <taxon>Nitrospira</taxon>
    </lineage>
</organism>
<dbReference type="PANTHER" id="PTHR32060:SF30">
    <property type="entry name" value="CARBOXY-TERMINAL PROCESSING PROTEASE CTPA"/>
    <property type="match status" value="1"/>
</dbReference>
<keyword evidence="1" id="KW-0732">Signal</keyword>
<reference evidence="3 4" key="1">
    <citation type="submission" date="2021-02" db="EMBL/GenBank/DDBJ databases">
        <authorList>
            <person name="Han P."/>
        </authorList>
    </citation>
    <scope>NUCLEOTIDE SEQUENCE [LARGE SCALE GENOMIC DNA]</scope>
    <source>
        <strain evidence="3">Candidatus Nitrospira sp. ZN2</strain>
    </source>
</reference>
<evidence type="ECO:0000313" key="3">
    <source>
        <dbReference type="EMBL" id="CAE6708819.1"/>
    </source>
</evidence>
<feature type="chain" id="PRO_5047395128" evidence="1">
    <location>
        <begin position="34"/>
        <end position="161"/>
    </location>
</feature>
<dbReference type="CDD" id="cd06782">
    <property type="entry name" value="cpPDZ_CPP-like"/>
    <property type="match status" value="1"/>
</dbReference>
<accession>A0ABM8QPV6</accession>
<proteinExistence type="predicted"/>
<comment type="caution">
    <text evidence="3">The sequence shown here is derived from an EMBL/GenBank/DDBJ whole genome shotgun (WGS) entry which is preliminary data.</text>
</comment>
<sequence length="161" mass="16486">MMQTHTYVGRCFLAACLSLCVSQASVLSHQAWAGEGHDNAGSQGGMYSLEASIPDGVIGVALHVGAERVGDPSVLLIAQVLPDGPAEKAGLKQGDQLITVDGAALTGKTYEQVALMVRGEPGTVVKLGVKSESGVRDVSVTRVAGQTLYKGQMGSHGGPAK</sequence>
<dbReference type="PROSITE" id="PS50106">
    <property type="entry name" value="PDZ"/>
    <property type="match status" value="1"/>
</dbReference>
<dbReference type="Gene3D" id="2.30.42.10">
    <property type="match status" value="1"/>
</dbReference>